<keyword evidence="2" id="KW-1185">Reference proteome</keyword>
<proteinExistence type="predicted"/>
<gene>
    <name evidence="1" type="ORF">C8D93_1332</name>
</gene>
<comment type="caution">
    <text evidence="1">The sequence shown here is derived from an EMBL/GenBank/DDBJ whole genome shotgun (WGS) entry which is preliminary data.</text>
</comment>
<evidence type="ECO:0000313" key="2">
    <source>
        <dbReference type="Proteomes" id="UP000248330"/>
    </source>
</evidence>
<evidence type="ECO:0000313" key="1">
    <source>
        <dbReference type="EMBL" id="PXV62461.1"/>
    </source>
</evidence>
<sequence>MDANESPFYLRSFLTRHDIQKFETWRLTKAAYEAFIHTIRHAHNSPNPERLLLAIAHEIGRLIAFSGTVQQLKALKREIETGLRNCGSPASLGTRSLGVKPDVRATTERLTKLLRRFERTDSLLPIR</sequence>
<reference evidence="1 2" key="1">
    <citation type="submission" date="2018-04" db="EMBL/GenBank/DDBJ databases">
        <title>Genomic Encyclopedia of Type Strains, Phase IV (KMG-IV): sequencing the most valuable type-strain genomes for metagenomic binning, comparative biology and taxonomic classification.</title>
        <authorList>
            <person name="Goeker M."/>
        </authorList>
    </citation>
    <scope>NUCLEOTIDE SEQUENCE [LARGE SCALE GENOMIC DNA]</scope>
    <source>
        <strain evidence="1 2">DSM 104150</strain>
    </source>
</reference>
<accession>A0A318E881</accession>
<dbReference type="EMBL" id="QICN01000033">
    <property type="protein sequence ID" value="PXV62461.1"/>
    <property type="molecule type" value="Genomic_DNA"/>
</dbReference>
<organism evidence="1 2">
    <name type="scientific">Sinimarinibacterium flocculans</name>
    <dbReference type="NCBI Taxonomy" id="985250"/>
    <lineage>
        <taxon>Bacteria</taxon>
        <taxon>Pseudomonadati</taxon>
        <taxon>Pseudomonadota</taxon>
        <taxon>Gammaproteobacteria</taxon>
        <taxon>Nevskiales</taxon>
        <taxon>Nevskiaceae</taxon>
        <taxon>Sinimarinibacterium</taxon>
    </lineage>
</organism>
<dbReference type="Proteomes" id="UP000248330">
    <property type="component" value="Unassembled WGS sequence"/>
</dbReference>
<dbReference type="RefSeq" id="WP_110267093.1">
    <property type="nucleotide sequence ID" value="NZ_CAWNXA010000033.1"/>
</dbReference>
<protein>
    <submittedName>
        <fullName evidence="1">Uncharacterized protein</fullName>
    </submittedName>
</protein>
<name>A0A318E881_9GAMM</name>
<dbReference type="AlphaFoldDB" id="A0A318E881"/>